<evidence type="ECO:0000256" key="1">
    <source>
        <dbReference type="ARBA" id="ARBA00005079"/>
    </source>
</evidence>
<dbReference type="GO" id="GO:0016787">
    <property type="term" value="F:hydrolase activity"/>
    <property type="evidence" value="ECO:0007669"/>
    <property type="project" value="InterPro"/>
</dbReference>
<dbReference type="SUPFAM" id="SSF51556">
    <property type="entry name" value="Metallo-dependent hydrolases"/>
    <property type="match status" value="1"/>
</dbReference>
<dbReference type="InterPro" id="IPR032465">
    <property type="entry name" value="ACMSD"/>
</dbReference>
<comment type="similarity">
    <text evidence="2">Belongs to the metallo-dependent hydrolases superfamily. ACMSD family.</text>
</comment>
<dbReference type="Pfam" id="PF04909">
    <property type="entry name" value="Amidohydro_2"/>
    <property type="match status" value="1"/>
</dbReference>
<dbReference type="AlphaFoldDB" id="A0A261XYP8"/>
<comment type="pathway">
    <text evidence="1">Secondary metabolite metabolism; quinolate metabolism.</text>
</comment>
<dbReference type="Proteomes" id="UP000242875">
    <property type="component" value="Unassembled WGS sequence"/>
</dbReference>
<dbReference type="OrthoDB" id="191270at2759"/>
<evidence type="ECO:0000256" key="8">
    <source>
        <dbReference type="ARBA" id="ARBA00022833"/>
    </source>
</evidence>
<evidence type="ECO:0000256" key="4">
    <source>
        <dbReference type="ARBA" id="ARBA00012365"/>
    </source>
</evidence>
<dbReference type="InterPro" id="IPR006680">
    <property type="entry name" value="Amidohydro-rel"/>
</dbReference>
<keyword evidence="9 11" id="KW-0456">Lyase</keyword>
<comment type="caution">
    <text evidence="13">The sequence shown here is derived from an EMBL/GenBank/DDBJ whole genome shotgun (WGS) entry which is preliminary data.</text>
</comment>
<dbReference type="EMBL" id="MVBO01000082">
    <property type="protein sequence ID" value="OZJ03499.1"/>
    <property type="molecule type" value="Genomic_DNA"/>
</dbReference>
<dbReference type="GO" id="GO:0001760">
    <property type="term" value="F:aminocarboxymuconate-semialdehyde decarboxylase activity"/>
    <property type="evidence" value="ECO:0007669"/>
    <property type="project" value="UniProtKB-EC"/>
</dbReference>
<sequence length="354" mass="40132">MTFLKVDLHTHILPKQWPDLSRKYGTGGWAQLDHFEPDRARMMLNGKNFRTIECNCWHPPARLQDMSATSSHIQVLSTVPVMFNYHQNPEHTLDLARYLNDHIAQCCAEDPKHFVGLGTVPMQAPELAAAEVRRCVEELGLKGIQIGSHINQWNLDAQELDVLWKTCEELDCAIFVHPWDMDNKGRMEKFWFPWLIGMASILLMKPCETTVSICSLLMGGVFDRFPNLKVCFAHGGGSFPATLGRINHGFEARPDLCATKTKRSPASYVKEGKIKVDSLVHDEDTLRFLIIKMGIDNIMLGSDYPFPLGDLEVGKMIIDGCEWLSVEDKNKILSTNAVRFLGIEDVVTKYWSEL</sequence>
<dbReference type="Gene3D" id="3.20.20.140">
    <property type="entry name" value="Metal-dependent hydrolases"/>
    <property type="match status" value="1"/>
</dbReference>
<evidence type="ECO:0000256" key="6">
    <source>
        <dbReference type="ARBA" id="ARBA00022723"/>
    </source>
</evidence>
<evidence type="ECO:0000256" key="9">
    <source>
        <dbReference type="ARBA" id="ARBA00023239"/>
    </source>
</evidence>
<protein>
    <recommendedName>
        <fullName evidence="5">2-amino-3-carboxymuconate-6-semialdehyde decarboxylase</fullName>
        <ecNumber evidence="4">4.1.1.45</ecNumber>
    </recommendedName>
    <alternativeName>
        <fullName evidence="10">Picolinate carboxylase</fullName>
    </alternativeName>
</protein>
<dbReference type="InterPro" id="IPR032466">
    <property type="entry name" value="Metal_Hydrolase"/>
</dbReference>
<dbReference type="PANTHER" id="PTHR21240:SF27">
    <property type="entry name" value="2-AMINO-3-CARBOXYMUCONATE-6-SEMIALDEHYDE DECARBOXYLASE"/>
    <property type="match status" value="1"/>
</dbReference>
<dbReference type="GO" id="GO:0046872">
    <property type="term" value="F:metal ion binding"/>
    <property type="evidence" value="ECO:0007669"/>
    <property type="project" value="UniProtKB-KW"/>
</dbReference>
<evidence type="ECO:0000256" key="11">
    <source>
        <dbReference type="RuleBase" id="RU366045"/>
    </source>
</evidence>
<dbReference type="PANTHER" id="PTHR21240">
    <property type="entry name" value="2-AMINO-3-CARBOXYLMUCONATE-6-SEMIALDEHYDE DECARBOXYLASE"/>
    <property type="match status" value="1"/>
</dbReference>
<evidence type="ECO:0000313" key="13">
    <source>
        <dbReference type="EMBL" id="OZJ03499.1"/>
    </source>
</evidence>
<evidence type="ECO:0000313" key="14">
    <source>
        <dbReference type="Proteomes" id="UP000242875"/>
    </source>
</evidence>
<evidence type="ECO:0000256" key="5">
    <source>
        <dbReference type="ARBA" id="ARBA00021214"/>
    </source>
</evidence>
<keyword evidence="6" id="KW-0479">Metal-binding</keyword>
<dbReference type="GO" id="GO:0005829">
    <property type="term" value="C:cytosol"/>
    <property type="evidence" value="ECO:0007669"/>
    <property type="project" value="TreeGrafter"/>
</dbReference>
<comment type="subunit">
    <text evidence="3">Monomer.</text>
</comment>
<dbReference type="GO" id="GO:0019748">
    <property type="term" value="P:secondary metabolic process"/>
    <property type="evidence" value="ECO:0007669"/>
    <property type="project" value="TreeGrafter"/>
</dbReference>
<evidence type="ECO:0000256" key="10">
    <source>
        <dbReference type="ARBA" id="ARBA00031120"/>
    </source>
</evidence>
<reference evidence="13 14" key="1">
    <citation type="journal article" date="2017" name="Mycologia">
        <title>Bifiguratus adelaidae, gen. et sp. nov., a new member of Mucoromycotina in endophytic and soil-dwelling habitats.</title>
        <authorList>
            <person name="Torres-Cruz T.J."/>
            <person name="Billingsley Tobias T.L."/>
            <person name="Almatruk M."/>
            <person name="Hesse C."/>
            <person name="Kuske C.R."/>
            <person name="Desiro A."/>
            <person name="Benucci G.M."/>
            <person name="Bonito G."/>
            <person name="Stajich J.E."/>
            <person name="Dunlap C."/>
            <person name="Arnold A.E."/>
            <person name="Porras-Alfaro A."/>
        </authorList>
    </citation>
    <scope>NUCLEOTIDE SEQUENCE [LARGE SCALE GENOMIC DNA]</scope>
    <source>
        <strain evidence="13 14">AZ0501</strain>
    </source>
</reference>
<accession>A0A261XYP8</accession>
<evidence type="ECO:0000259" key="12">
    <source>
        <dbReference type="Pfam" id="PF04909"/>
    </source>
</evidence>
<keyword evidence="7 11" id="KW-0210">Decarboxylase</keyword>
<dbReference type="EC" id="4.1.1.45" evidence="4"/>
<organism evidence="13 14">
    <name type="scientific">Bifiguratus adelaidae</name>
    <dbReference type="NCBI Taxonomy" id="1938954"/>
    <lineage>
        <taxon>Eukaryota</taxon>
        <taxon>Fungi</taxon>
        <taxon>Fungi incertae sedis</taxon>
        <taxon>Mucoromycota</taxon>
        <taxon>Mucoromycotina</taxon>
        <taxon>Endogonomycetes</taxon>
        <taxon>Endogonales</taxon>
        <taxon>Endogonales incertae sedis</taxon>
        <taxon>Bifiguratus</taxon>
    </lineage>
</organism>
<evidence type="ECO:0000256" key="3">
    <source>
        <dbReference type="ARBA" id="ARBA00011245"/>
    </source>
</evidence>
<evidence type="ECO:0000256" key="2">
    <source>
        <dbReference type="ARBA" id="ARBA00005871"/>
    </source>
</evidence>
<keyword evidence="14" id="KW-1185">Reference proteome</keyword>
<proteinExistence type="inferred from homology"/>
<keyword evidence="8" id="KW-0862">Zinc</keyword>
<evidence type="ECO:0000256" key="7">
    <source>
        <dbReference type="ARBA" id="ARBA00022793"/>
    </source>
</evidence>
<name>A0A261XYP8_9FUNG</name>
<gene>
    <name evidence="13" type="ORF">BZG36_05047</name>
</gene>
<feature type="domain" description="Amidohydrolase-related" evidence="12">
    <location>
        <begin position="6"/>
        <end position="343"/>
    </location>
</feature>